<proteinExistence type="predicted"/>
<dbReference type="GO" id="GO:0000976">
    <property type="term" value="F:transcription cis-regulatory region binding"/>
    <property type="evidence" value="ECO:0007669"/>
    <property type="project" value="TreeGrafter"/>
</dbReference>
<gene>
    <name evidence="5" type="ORF">FEZ41_13065</name>
</gene>
<dbReference type="GO" id="GO:0003700">
    <property type="term" value="F:DNA-binding transcription factor activity"/>
    <property type="evidence" value="ECO:0007669"/>
    <property type="project" value="TreeGrafter"/>
</dbReference>
<dbReference type="PROSITE" id="PS50932">
    <property type="entry name" value="HTH_LACI_2"/>
    <property type="match status" value="1"/>
</dbReference>
<evidence type="ECO:0000256" key="2">
    <source>
        <dbReference type="ARBA" id="ARBA00023125"/>
    </source>
</evidence>
<dbReference type="CDD" id="cd01392">
    <property type="entry name" value="HTH_LacI"/>
    <property type="match status" value="1"/>
</dbReference>
<dbReference type="OrthoDB" id="43195at2"/>
<evidence type="ECO:0000256" key="1">
    <source>
        <dbReference type="ARBA" id="ARBA00023015"/>
    </source>
</evidence>
<accession>A0A5R9CMT6</accession>
<dbReference type="SMART" id="SM00354">
    <property type="entry name" value="HTH_LACI"/>
    <property type="match status" value="1"/>
</dbReference>
<dbReference type="InterPro" id="IPR046335">
    <property type="entry name" value="LacI/GalR-like_sensor"/>
</dbReference>
<dbReference type="AlphaFoldDB" id="A0A5R9CMT6"/>
<dbReference type="Pfam" id="PF00356">
    <property type="entry name" value="LacI"/>
    <property type="match status" value="1"/>
</dbReference>
<protein>
    <submittedName>
        <fullName evidence="5">LacI family transcriptional regulator</fullName>
    </submittedName>
</protein>
<dbReference type="InterPro" id="IPR010982">
    <property type="entry name" value="Lambda_DNA-bd_dom_sf"/>
</dbReference>
<keyword evidence="1" id="KW-0805">Transcription regulation</keyword>
<dbReference type="PANTHER" id="PTHR30146:SF149">
    <property type="entry name" value="HTH-TYPE TRANSCRIPTIONAL REGULATOR EBGR"/>
    <property type="match status" value="1"/>
</dbReference>
<dbReference type="Proteomes" id="UP000305100">
    <property type="component" value="Unassembled WGS sequence"/>
</dbReference>
<keyword evidence="3" id="KW-0804">Transcription</keyword>
<dbReference type="EMBL" id="VBSX01000046">
    <property type="protein sequence ID" value="TLQ16641.1"/>
    <property type="molecule type" value="Genomic_DNA"/>
</dbReference>
<dbReference type="CDD" id="cd01544">
    <property type="entry name" value="PBP1_GalR"/>
    <property type="match status" value="1"/>
</dbReference>
<dbReference type="InterPro" id="IPR000843">
    <property type="entry name" value="HTH_LacI"/>
</dbReference>
<evidence type="ECO:0000259" key="4">
    <source>
        <dbReference type="PROSITE" id="PS50932"/>
    </source>
</evidence>
<reference evidence="5 6" key="1">
    <citation type="submission" date="2019-05" db="EMBL/GenBank/DDBJ databases">
        <title>The metagenome of a microbial culture collection derived from dairy environment covers the genomic content of the human microbiome.</title>
        <authorList>
            <person name="Roder T."/>
            <person name="Wuthrich D."/>
            <person name="Sattari Z."/>
            <person name="Von Ah U."/>
            <person name="Bar C."/>
            <person name="Ronchi F."/>
            <person name="Macpherson A.J."/>
            <person name="Ganal-Vonarburg S.C."/>
            <person name="Bruggmann R."/>
            <person name="Vergeres G."/>
        </authorList>
    </citation>
    <scope>NUCLEOTIDE SEQUENCE [LARGE SCALE GENOMIC DNA]</scope>
    <source>
        <strain evidence="5 6">FAM 1079</strain>
    </source>
</reference>
<evidence type="ECO:0000313" key="5">
    <source>
        <dbReference type="EMBL" id="TLQ16641.1"/>
    </source>
</evidence>
<dbReference type="Gene3D" id="3.40.50.2300">
    <property type="match status" value="2"/>
</dbReference>
<evidence type="ECO:0000313" key="6">
    <source>
        <dbReference type="Proteomes" id="UP000305100"/>
    </source>
</evidence>
<dbReference type="InterPro" id="IPR028082">
    <property type="entry name" value="Peripla_BP_I"/>
</dbReference>
<dbReference type="SUPFAM" id="SSF47413">
    <property type="entry name" value="lambda repressor-like DNA-binding domains"/>
    <property type="match status" value="1"/>
</dbReference>
<name>A0A5R9CMT6_9LACO</name>
<keyword evidence="2" id="KW-0238">DNA-binding</keyword>
<feature type="domain" description="HTH lacI-type" evidence="4">
    <location>
        <begin position="13"/>
        <end position="60"/>
    </location>
</feature>
<organism evidence="5 6">
    <name type="scientific">Lentilactobacillus parafarraginis</name>
    <dbReference type="NCBI Taxonomy" id="390842"/>
    <lineage>
        <taxon>Bacteria</taxon>
        <taxon>Bacillati</taxon>
        <taxon>Bacillota</taxon>
        <taxon>Bacilli</taxon>
        <taxon>Lactobacillales</taxon>
        <taxon>Lactobacillaceae</taxon>
        <taxon>Lentilactobacillus</taxon>
    </lineage>
</organism>
<evidence type="ECO:0000256" key="3">
    <source>
        <dbReference type="ARBA" id="ARBA00023163"/>
    </source>
</evidence>
<dbReference type="PANTHER" id="PTHR30146">
    <property type="entry name" value="LACI-RELATED TRANSCRIPTIONAL REPRESSOR"/>
    <property type="match status" value="1"/>
</dbReference>
<sequence length="346" mass="38745">MNFCAPKEVVNMISIRQLARIANVSPGVVSRVLNEDPTLSVSDETRKRVLALIKQYNYQPTKRQGKKWINSLCVITTLTEAEEVTDAYFRLILQGISEAAAETHFKIKTIYRLQDHPTMNDIPKYAGLIFVGAIENKVVQAFRDQNEHLVLIDNQVNTLVANRVDPDLSSMAKMAFQYFLNQGIRNLGFIGGQLSSVGVDGKVTHPTQEVRLDTLHALSDAQENLAFHSKMGQWTPEFGYEAATSLLKENPDIRAIIAASDPIALGAIRSLHDLGIAVPEQVQIVGFDDLDYSRYLVPRLSTFRIPTKEIGTEAVRILVRELTSEYTDIRQVRLAGSLIHRETTKN</sequence>
<dbReference type="Pfam" id="PF13377">
    <property type="entry name" value="Peripla_BP_3"/>
    <property type="match status" value="1"/>
</dbReference>
<dbReference type="Gene3D" id="1.10.260.40">
    <property type="entry name" value="lambda repressor-like DNA-binding domains"/>
    <property type="match status" value="1"/>
</dbReference>
<comment type="caution">
    <text evidence="5">The sequence shown here is derived from an EMBL/GenBank/DDBJ whole genome shotgun (WGS) entry which is preliminary data.</text>
</comment>
<dbReference type="SUPFAM" id="SSF53822">
    <property type="entry name" value="Periplasmic binding protein-like I"/>
    <property type="match status" value="1"/>
</dbReference>